<evidence type="ECO:0000313" key="8">
    <source>
        <dbReference type="Proteomes" id="UP000095281"/>
    </source>
</evidence>
<feature type="transmembrane region" description="Helical" evidence="6">
    <location>
        <begin position="263"/>
        <end position="281"/>
    </location>
</feature>
<feature type="transmembrane region" description="Helical" evidence="6">
    <location>
        <begin position="179"/>
        <end position="199"/>
    </location>
</feature>
<proteinExistence type="inferred from homology"/>
<dbReference type="GO" id="GO:0016020">
    <property type="term" value="C:membrane"/>
    <property type="evidence" value="ECO:0007669"/>
    <property type="project" value="UniProtKB-SubCell"/>
</dbReference>
<organism evidence="8 9">
    <name type="scientific">Meloidogyne hapla</name>
    <name type="common">Root-knot nematode worm</name>
    <dbReference type="NCBI Taxonomy" id="6305"/>
    <lineage>
        <taxon>Eukaryota</taxon>
        <taxon>Metazoa</taxon>
        <taxon>Ecdysozoa</taxon>
        <taxon>Nematoda</taxon>
        <taxon>Chromadorea</taxon>
        <taxon>Rhabditida</taxon>
        <taxon>Tylenchina</taxon>
        <taxon>Tylenchomorpha</taxon>
        <taxon>Tylenchoidea</taxon>
        <taxon>Meloidogynidae</taxon>
        <taxon>Meloidogyninae</taxon>
        <taxon>Meloidogyne</taxon>
    </lineage>
</organism>
<evidence type="ECO:0000256" key="6">
    <source>
        <dbReference type="SAM" id="Phobius"/>
    </source>
</evidence>
<comment type="similarity">
    <text evidence="2">Belongs to the monovalent cation:proton antiporter 1 (CPA1) transporter (TC 2.A.36) family.</text>
</comment>
<dbReference type="Proteomes" id="UP000095281">
    <property type="component" value="Unplaced"/>
</dbReference>
<reference evidence="9" key="1">
    <citation type="submission" date="2016-11" db="UniProtKB">
        <authorList>
            <consortium name="WormBaseParasite"/>
        </authorList>
    </citation>
    <scope>IDENTIFICATION</scope>
</reference>
<evidence type="ECO:0000259" key="7">
    <source>
        <dbReference type="Pfam" id="PF00999"/>
    </source>
</evidence>
<comment type="subcellular location">
    <subcellularLocation>
        <location evidence="1">Membrane</location>
        <topology evidence="1">Multi-pass membrane protein</topology>
    </subcellularLocation>
</comment>
<feature type="transmembrane region" description="Helical" evidence="6">
    <location>
        <begin position="348"/>
        <end position="369"/>
    </location>
</feature>
<keyword evidence="4 6" id="KW-1133">Transmembrane helix</keyword>
<evidence type="ECO:0000313" key="9">
    <source>
        <dbReference type="WBParaSite" id="MhA1_Contig147.frz3.gene94"/>
    </source>
</evidence>
<feature type="transmembrane region" description="Helical" evidence="6">
    <location>
        <begin position="312"/>
        <end position="333"/>
    </location>
</feature>
<dbReference type="Pfam" id="PF00999">
    <property type="entry name" value="Na_H_Exchanger"/>
    <property type="match status" value="1"/>
</dbReference>
<evidence type="ECO:0000256" key="5">
    <source>
        <dbReference type="ARBA" id="ARBA00023136"/>
    </source>
</evidence>
<keyword evidence="8" id="KW-1185">Reference proteome</keyword>
<sequence>MDSTYAHSTTTITATRLGANLRNMFINVINHRETNFIITSLIIFVALYASLTAIFERSLLHPLTSNQQRTVQPSQLPLSHQLNNNTLKEEIPQIEDFPFSSPFRQCRQFNSELLILPNSNNGGTLIVEIAFLLVIVRAMLGINSSSLRHNLTLICLLGILCPLVECLIILLAATLLFKINLLIALLFGFAISASSPPVIVPTIKRLEEKQFTNNDDSGIPSIILFSTILDNIFALAGFGIAFEAMTTKYEQLSYTLSRIPGELLIGAVIGISAGFLLRFFPRPDAHLAHFTRVLLLLSVGSAFHFGAREIGCVIAGPTAVLIMTIVAAMNWQIDNRRGFSSTKLLDAFLFLLLSLLVRLATGLACTFCCSTGQRRSPSERLFISLAILPKGSLQLVIAPAILCFHMKLKGGERDENGVLLSLETILLALLFCSPIGEMLLRLLGPLLLRRRLIPNACVVPLGEPYKKGGLMVAHSDPWDNRLRLELGPVDPADPQTHQHTAYALEASNKLDNDSKL</sequence>
<dbReference type="AlphaFoldDB" id="A0A1I8B763"/>
<dbReference type="InterPro" id="IPR006153">
    <property type="entry name" value="Cation/H_exchanger_TM"/>
</dbReference>
<feature type="transmembrane region" description="Helical" evidence="6">
    <location>
        <begin position="125"/>
        <end position="145"/>
    </location>
</feature>
<evidence type="ECO:0000256" key="4">
    <source>
        <dbReference type="ARBA" id="ARBA00022989"/>
    </source>
</evidence>
<evidence type="ECO:0000256" key="1">
    <source>
        <dbReference type="ARBA" id="ARBA00004141"/>
    </source>
</evidence>
<feature type="transmembrane region" description="Helical" evidence="6">
    <location>
        <begin position="36"/>
        <end position="55"/>
    </location>
</feature>
<feature type="domain" description="Cation/H+ exchanger transmembrane" evidence="7">
    <location>
        <begin position="125"/>
        <end position="304"/>
    </location>
</feature>
<dbReference type="InterPro" id="IPR051843">
    <property type="entry name" value="CPA1_transporter"/>
</dbReference>
<keyword evidence="3 6" id="KW-0812">Transmembrane</keyword>
<feature type="transmembrane region" description="Helical" evidence="6">
    <location>
        <begin position="151"/>
        <end position="172"/>
    </location>
</feature>
<feature type="transmembrane region" description="Helical" evidence="6">
    <location>
        <begin position="422"/>
        <end position="443"/>
    </location>
</feature>
<evidence type="ECO:0000256" key="2">
    <source>
        <dbReference type="ARBA" id="ARBA00007367"/>
    </source>
</evidence>
<dbReference type="GO" id="GO:0015297">
    <property type="term" value="F:antiporter activity"/>
    <property type="evidence" value="ECO:0007669"/>
    <property type="project" value="InterPro"/>
</dbReference>
<evidence type="ECO:0000256" key="3">
    <source>
        <dbReference type="ARBA" id="ARBA00022692"/>
    </source>
</evidence>
<dbReference type="GO" id="GO:1902600">
    <property type="term" value="P:proton transmembrane transport"/>
    <property type="evidence" value="ECO:0007669"/>
    <property type="project" value="InterPro"/>
</dbReference>
<accession>A0A1I8B763</accession>
<dbReference type="PANTHER" id="PTHR31102:SF1">
    <property type="entry name" value="CATION_H+ EXCHANGER DOMAIN-CONTAINING PROTEIN"/>
    <property type="match status" value="1"/>
</dbReference>
<dbReference type="OMA" id="PHTQFAR"/>
<dbReference type="PANTHER" id="PTHR31102">
    <property type="match status" value="1"/>
</dbReference>
<feature type="transmembrane region" description="Helical" evidence="6">
    <location>
        <begin position="381"/>
        <end position="402"/>
    </location>
</feature>
<feature type="transmembrane region" description="Helical" evidence="6">
    <location>
        <begin position="219"/>
        <end position="242"/>
    </location>
</feature>
<name>A0A1I8B763_MELHA</name>
<dbReference type="WBParaSite" id="MhA1_Contig147.frz3.gene94">
    <property type="protein sequence ID" value="MhA1_Contig147.frz3.gene94"/>
    <property type="gene ID" value="MhA1_Contig147.frz3.gene94"/>
</dbReference>
<protein>
    <submittedName>
        <fullName evidence="9">Na_H_Exchanger domain-containing protein</fullName>
    </submittedName>
</protein>
<keyword evidence="5 6" id="KW-0472">Membrane</keyword>